<sequence>MHSTWYTVAGQIQKLLHLWGTWTILDAPKPHMTGPDPNSTLEFESDPVLVRHLANVGHKRTFYPSSYKLRCTPVIPSIPLAGLGDTQSVRAANWQDSGDRSQPDPLAGLGNTKSTRAANPDRSRDTKSIRAANPGTQIPGVPETREANVKCTDKTESKLDVRRHRHN</sequence>
<dbReference type="Proteomes" id="UP001054821">
    <property type="component" value="Chromosome 7"/>
</dbReference>
<feature type="compositionally biased region" description="Basic and acidic residues" evidence="1">
    <location>
        <begin position="143"/>
        <end position="160"/>
    </location>
</feature>
<accession>A0AAD4YRA2</accession>
<gene>
    <name evidence="2" type="ORF">L3X38_038062</name>
</gene>
<feature type="compositionally biased region" description="Basic and acidic residues" evidence="1">
    <location>
        <begin position="119"/>
        <end position="128"/>
    </location>
</feature>
<evidence type="ECO:0000313" key="2">
    <source>
        <dbReference type="EMBL" id="KAI5318354.1"/>
    </source>
</evidence>
<comment type="caution">
    <text evidence="2">The sequence shown here is derived from an EMBL/GenBank/DDBJ whole genome shotgun (WGS) entry which is preliminary data.</text>
</comment>
<dbReference type="AlphaFoldDB" id="A0AAD4YRA2"/>
<organism evidence="2 3">
    <name type="scientific">Prunus dulcis</name>
    <name type="common">Almond</name>
    <name type="synonym">Amygdalus dulcis</name>
    <dbReference type="NCBI Taxonomy" id="3755"/>
    <lineage>
        <taxon>Eukaryota</taxon>
        <taxon>Viridiplantae</taxon>
        <taxon>Streptophyta</taxon>
        <taxon>Embryophyta</taxon>
        <taxon>Tracheophyta</taxon>
        <taxon>Spermatophyta</taxon>
        <taxon>Magnoliopsida</taxon>
        <taxon>eudicotyledons</taxon>
        <taxon>Gunneridae</taxon>
        <taxon>Pentapetalae</taxon>
        <taxon>rosids</taxon>
        <taxon>fabids</taxon>
        <taxon>Rosales</taxon>
        <taxon>Rosaceae</taxon>
        <taxon>Amygdaloideae</taxon>
        <taxon>Amygdaleae</taxon>
        <taxon>Prunus</taxon>
    </lineage>
</organism>
<protein>
    <submittedName>
        <fullName evidence="2">Uncharacterized protein</fullName>
    </submittedName>
</protein>
<evidence type="ECO:0000256" key="1">
    <source>
        <dbReference type="SAM" id="MobiDB-lite"/>
    </source>
</evidence>
<name>A0AAD4YRA2_PRUDU</name>
<keyword evidence="3" id="KW-1185">Reference proteome</keyword>
<proteinExistence type="predicted"/>
<feature type="region of interest" description="Disordered" evidence="1">
    <location>
        <begin position="93"/>
        <end position="167"/>
    </location>
</feature>
<reference evidence="2 3" key="1">
    <citation type="journal article" date="2022" name="G3 (Bethesda)">
        <title>Whole-genome sequence and methylome profiling of the almond [Prunus dulcis (Mill.) D.A. Webb] cultivar 'Nonpareil'.</title>
        <authorList>
            <person name="D'Amico-Willman K.M."/>
            <person name="Ouma W.Z."/>
            <person name="Meulia T."/>
            <person name="Sideli G.M."/>
            <person name="Gradziel T.M."/>
            <person name="Fresnedo-Ramirez J."/>
        </authorList>
    </citation>
    <scope>NUCLEOTIDE SEQUENCE [LARGE SCALE GENOMIC DNA]</scope>
    <source>
        <strain evidence="2">Clone GOH B32 T37-40</strain>
    </source>
</reference>
<dbReference type="EMBL" id="JAJFAZ020000007">
    <property type="protein sequence ID" value="KAI5318354.1"/>
    <property type="molecule type" value="Genomic_DNA"/>
</dbReference>
<evidence type="ECO:0000313" key="3">
    <source>
        <dbReference type="Proteomes" id="UP001054821"/>
    </source>
</evidence>